<dbReference type="AlphaFoldDB" id="A0A1I0HD48"/>
<gene>
    <name evidence="2" type="ORF">SAMN05421676_108135</name>
</gene>
<dbReference type="InterPro" id="IPR027417">
    <property type="entry name" value="P-loop_NTPase"/>
</dbReference>
<dbReference type="SUPFAM" id="SSF52540">
    <property type="entry name" value="P-loop containing nucleoside triphosphate hydrolases"/>
    <property type="match status" value="1"/>
</dbReference>
<name>A0A1I0HD48_9BACI</name>
<evidence type="ECO:0000313" key="2">
    <source>
        <dbReference type="EMBL" id="SET80793.1"/>
    </source>
</evidence>
<dbReference type="Proteomes" id="UP000199095">
    <property type="component" value="Unassembled WGS sequence"/>
</dbReference>
<dbReference type="Gene3D" id="3.40.50.300">
    <property type="entry name" value="P-loop containing nucleotide triphosphate hydrolases"/>
    <property type="match status" value="1"/>
</dbReference>
<evidence type="ECO:0000259" key="1">
    <source>
        <dbReference type="PROSITE" id="PS50837"/>
    </source>
</evidence>
<keyword evidence="3" id="KW-1185">Reference proteome</keyword>
<accession>A0A1I0HD48</accession>
<protein>
    <submittedName>
        <fullName evidence="2">NACHT domain-containing protein</fullName>
    </submittedName>
</protein>
<dbReference type="EMBL" id="FOHJ01000008">
    <property type="protein sequence ID" value="SET80793.1"/>
    <property type="molecule type" value="Genomic_DNA"/>
</dbReference>
<dbReference type="PANTHER" id="PTHR46844:SF1">
    <property type="entry name" value="SLR5058 PROTEIN"/>
    <property type="match status" value="1"/>
</dbReference>
<reference evidence="3" key="1">
    <citation type="submission" date="2016-10" db="EMBL/GenBank/DDBJ databases">
        <authorList>
            <person name="Varghese N."/>
            <person name="Submissions S."/>
        </authorList>
    </citation>
    <scope>NUCLEOTIDE SEQUENCE [LARGE SCALE GENOMIC DNA]</scope>
    <source>
        <strain evidence="3">CGMCC 1.3566</strain>
    </source>
</reference>
<organism evidence="2 3">
    <name type="scientific">Salinibacillus kushneri</name>
    <dbReference type="NCBI Taxonomy" id="237682"/>
    <lineage>
        <taxon>Bacteria</taxon>
        <taxon>Bacillati</taxon>
        <taxon>Bacillota</taxon>
        <taxon>Bacilli</taxon>
        <taxon>Bacillales</taxon>
        <taxon>Bacillaceae</taxon>
        <taxon>Salinibacillus</taxon>
    </lineage>
</organism>
<feature type="domain" description="NACHT" evidence="1">
    <location>
        <begin position="99"/>
        <end position="216"/>
    </location>
</feature>
<dbReference type="RefSeq" id="WP_177167299.1">
    <property type="nucleotide sequence ID" value="NZ_FOHJ01000008.1"/>
</dbReference>
<dbReference type="InterPro" id="IPR007111">
    <property type="entry name" value="NACHT_NTPase"/>
</dbReference>
<evidence type="ECO:0000313" key="3">
    <source>
        <dbReference type="Proteomes" id="UP000199095"/>
    </source>
</evidence>
<sequence length="619" mass="72961">MNDLDFNKIISDLVQKNIKSIGNNVFNKSKDVYQNFITQSSIAFKNYLEFSVKKYSYIKTILYKDSPVFLYDFYVHTNLKYKNEILKVENIDELLDENRFLVITGTAGAGKSTLMKFLFLNTIKTKYSIPLFIELRNFNNSDLSFEDSIYNILKTSGFDLEKKFFLEALKSGKFTFFFDGFDELDYHVKDRITKELHDLCDEYHENNFIVSSRPDSSFISWNYFSEMKILPLNKEQSIQLVSKLDYDKKTKDKFISELGIKLYKEHSSFVSNPLLLTIMLMTYNQFAEIPDKMHLFYEQAFDTLYSKHDATKTGYKRLMNSRLAKDDFEKVLSCFSCISYLKGDYSFDISKLNNYLSQAKEITGIEFDQQGYITDLTKSVCLLLKDGFIYTFSHKTFQEYFTAKFIISLEDEVLNSFSSEVLKKSNTDKVLELMFDLNQDKVEKNFIIPILEEIERDFDYKNNTKLENYRNYLMLIFKSFDVHLYPISPEDDSKVSLSFIDNKESNYDKARSFKNALEFIYKQYPDISLRINKSNNENTNKYATPNNYIIEKYKEYIIESEGPITTYDIGILKYDEVFYDLFSESDGLAIPFYKSMEYLTIIKSQLNKKKVDIIELLKK</sequence>
<proteinExistence type="predicted"/>
<dbReference type="STRING" id="237682.SAMN05421676_108135"/>
<dbReference type="Pfam" id="PF05729">
    <property type="entry name" value="NACHT"/>
    <property type="match status" value="1"/>
</dbReference>
<dbReference type="PANTHER" id="PTHR46844">
    <property type="entry name" value="SLR5058 PROTEIN"/>
    <property type="match status" value="1"/>
</dbReference>
<dbReference type="PROSITE" id="PS50837">
    <property type="entry name" value="NACHT"/>
    <property type="match status" value="1"/>
</dbReference>